<dbReference type="InterPro" id="IPR008805">
    <property type="entry name" value="RIB43A"/>
</dbReference>
<evidence type="ECO:0000256" key="10">
    <source>
        <dbReference type="SAM" id="Coils"/>
    </source>
</evidence>
<evidence type="ECO:0000256" key="9">
    <source>
        <dbReference type="ARBA" id="ARBA00046435"/>
    </source>
</evidence>
<keyword evidence="6" id="KW-0969">Cilium</keyword>
<reference evidence="12" key="1">
    <citation type="submission" date="2021-01" db="EMBL/GenBank/DDBJ databases">
        <authorList>
            <person name="Corre E."/>
            <person name="Pelletier E."/>
            <person name="Niang G."/>
            <person name="Scheremetjew M."/>
            <person name="Finn R."/>
            <person name="Kale V."/>
            <person name="Holt S."/>
            <person name="Cochrane G."/>
            <person name="Meng A."/>
            <person name="Brown T."/>
            <person name="Cohen L."/>
        </authorList>
    </citation>
    <scope>NUCLEOTIDE SEQUENCE</scope>
    <source>
        <strain evidence="12">CCMP3105</strain>
    </source>
</reference>
<dbReference type="EMBL" id="HBNR01031800">
    <property type="protein sequence ID" value="CAE4586154.1"/>
    <property type="molecule type" value="Transcribed_RNA"/>
</dbReference>
<keyword evidence="8" id="KW-0966">Cell projection</keyword>
<feature type="coiled-coil region" evidence="10">
    <location>
        <begin position="357"/>
        <end position="388"/>
    </location>
</feature>
<dbReference type="AlphaFoldDB" id="A0A7S4QK71"/>
<feature type="region of interest" description="Disordered" evidence="11">
    <location>
        <begin position="288"/>
        <end position="324"/>
    </location>
</feature>
<sequence length="446" mass="50973">MAQDASRRGSSPSLASSCAGPSLLPTRPPRGASTLLLAAAEMSIAASRTGSLGGTARTAHNATNLVSVAGTARPGFETTHSGHADLGHLTHDRDLTEKIMRKRQEEMQRRTKLLDPRKRQLGVDHQVLDAQLAEKRKGQVAEVEEEMQHAEAQLLQDEVLHHLEGVKQAAMRDRHKAANDFSLAHLQKEKRREYYLSDPDSLKKDRPIDVDDPNLGISCFQKFEGQADADPSVRKRMAQQQQREWLQKQIQEKHDREQAERNLDAQFDKEAIAACQVRSYCEHVEREERRQDKLEEAAHNRELAKIHGDRRQARAQREAEEKDRHVSHVMMNTNEGKDYAIGSNGKLLKTEYKRLSMEEEQDAYNTLAAQVLEKRERERREAEEESEHGRGIATGVAVLGALEKERERQIKVKIQRMVDHNKSLEVAKHMADHDDRRKYRSFEWEP</sequence>
<evidence type="ECO:0000256" key="1">
    <source>
        <dbReference type="ARBA" id="ARBA00004611"/>
    </source>
</evidence>
<organism evidence="12">
    <name type="scientific">Alexandrium monilatum</name>
    <dbReference type="NCBI Taxonomy" id="311494"/>
    <lineage>
        <taxon>Eukaryota</taxon>
        <taxon>Sar</taxon>
        <taxon>Alveolata</taxon>
        <taxon>Dinophyceae</taxon>
        <taxon>Gonyaulacales</taxon>
        <taxon>Pyrocystaceae</taxon>
        <taxon>Alexandrium</taxon>
    </lineage>
</organism>
<keyword evidence="7" id="KW-0206">Cytoskeleton</keyword>
<dbReference type="PANTHER" id="PTHR14517">
    <property type="entry name" value="RIB43A-RELATED"/>
    <property type="match status" value="1"/>
</dbReference>
<comment type="similarity">
    <text evidence="2">Belongs to the RIB43A family.</text>
</comment>
<evidence type="ECO:0000256" key="2">
    <source>
        <dbReference type="ARBA" id="ARBA00006875"/>
    </source>
</evidence>
<dbReference type="Pfam" id="PF05914">
    <property type="entry name" value="RIB43A"/>
    <property type="match status" value="1"/>
</dbReference>
<protein>
    <submittedName>
        <fullName evidence="12">Uncharacterized protein</fullName>
    </submittedName>
</protein>
<keyword evidence="5 10" id="KW-0175">Coiled coil</keyword>
<proteinExistence type="inferred from homology"/>
<name>A0A7S4QK71_9DINO</name>
<feature type="region of interest" description="Disordered" evidence="11">
    <location>
        <begin position="1"/>
        <end position="30"/>
    </location>
</feature>
<evidence type="ECO:0000256" key="4">
    <source>
        <dbReference type="ARBA" id="ARBA00022846"/>
    </source>
</evidence>
<evidence type="ECO:0000313" key="12">
    <source>
        <dbReference type="EMBL" id="CAE4586154.1"/>
    </source>
</evidence>
<evidence type="ECO:0000256" key="7">
    <source>
        <dbReference type="ARBA" id="ARBA00023212"/>
    </source>
</evidence>
<keyword evidence="4" id="KW-0282">Flagellum</keyword>
<dbReference type="PANTHER" id="PTHR14517:SF6">
    <property type="entry name" value="RE41410P"/>
    <property type="match status" value="1"/>
</dbReference>
<gene>
    <name evidence="12" type="ORF">AMON00008_LOCUS21764</name>
</gene>
<keyword evidence="3" id="KW-0963">Cytoplasm</keyword>
<evidence type="ECO:0000256" key="3">
    <source>
        <dbReference type="ARBA" id="ARBA00022490"/>
    </source>
</evidence>
<feature type="coiled-coil region" evidence="10">
    <location>
        <begin position="133"/>
        <end position="160"/>
    </location>
</feature>
<evidence type="ECO:0000256" key="11">
    <source>
        <dbReference type="SAM" id="MobiDB-lite"/>
    </source>
</evidence>
<evidence type="ECO:0000256" key="8">
    <source>
        <dbReference type="ARBA" id="ARBA00023273"/>
    </source>
</evidence>
<feature type="compositionally biased region" description="Low complexity" evidence="11">
    <location>
        <begin position="8"/>
        <end position="25"/>
    </location>
</feature>
<accession>A0A7S4QK71</accession>
<comment type="subunit">
    <text evidence="9">Microtubule inner protein component of sperm flagellar doublet microtubules.</text>
</comment>
<evidence type="ECO:0000256" key="5">
    <source>
        <dbReference type="ARBA" id="ARBA00023054"/>
    </source>
</evidence>
<evidence type="ECO:0000256" key="6">
    <source>
        <dbReference type="ARBA" id="ARBA00023069"/>
    </source>
</evidence>
<comment type="subcellular location">
    <subcellularLocation>
        <location evidence="1">Cytoplasm</location>
        <location evidence="1">Cytoskeleton</location>
        <location evidence="1">Flagellum axoneme</location>
    </subcellularLocation>
</comment>